<dbReference type="Proteomes" id="UP000318711">
    <property type="component" value="Unassembled WGS sequence"/>
</dbReference>
<dbReference type="PANTHER" id="PTHR31272">
    <property type="entry name" value="CYTOCHROME C-TYPE BIOGENESIS PROTEIN HI_1454-RELATED"/>
    <property type="match status" value="1"/>
</dbReference>
<organism evidence="2 3">
    <name type="scientific">Candidatus Berkelbacteria bacterium Licking1014_2</name>
    <dbReference type="NCBI Taxonomy" id="2017146"/>
    <lineage>
        <taxon>Bacteria</taxon>
        <taxon>Candidatus Berkelbacteria</taxon>
    </lineage>
</organism>
<gene>
    <name evidence="2" type="ORF">CEN88_27</name>
</gene>
<dbReference type="AlphaFoldDB" id="A0A554LX76"/>
<feature type="transmembrane region" description="Helical" evidence="1">
    <location>
        <begin position="13"/>
        <end position="32"/>
    </location>
</feature>
<evidence type="ECO:0000313" key="2">
    <source>
        <dbReference type="EMBL" id="TSC97465.1"/>
    </source>
</evidence>
<evidence type="ECO:0000256" key="1">
    <source>
        <dbReference type="SAM" id="Phobius"/>
    </source>
</evidence>
<feature type="transmembrane region" description="Helical" evidence="1">
    <location>
        <begin position="119"/>
        <end position="144"/>
    </location>
</feature>
<keyword evidence="1" id="KW-0472">Membrane</keyword>
<keyword evidence="1" id="KW-1133">Transmembrane helix</keyword>
<protein>
    <submittedName>
        <fullName evidence="2">Cytochrome c bioproteinis protein transmembrane region</fullName>
    </submittedName>
</protein>
<feature type="transmembrane region" description="Helical" evidence="1">
    <location>
        <begin position="39"/>
        <end position="62"/>
    </location>
</feature>
<feature type="transmembrane region" description="Helical" evidence="1">
    <location>
        <begin position="199"/>
        <end position="221"/>
    </location>
</feature>
<feature type="transmembrane region" description="Helical" evidence="1">
    <location>
        <begin position="164"/>
        <end position="187"/>
    </location>
</feature>
<keyword evidence="1 2" id="KW-0812">Transmembrane</keyword>
<comment type="caution">
    <text evidence="2">The sequence shown here is derived from an EMBL/GenBank/DDBJ whole genome shotgun (WGS) entry which is preliminary data.</text>
</comment>
<name>A0A554LX76_9BACT</name>
<dbReference type="InterPro" id="IPR051790">
    <property type="entry name" value="Cytochrome_c-biogenesis_DsbD"/>
</dbReference>
<accession>A0A554LX76</accession>
<reference evidence="2 3" key="1">
    <citation type="submission" date="2017-07" db="EMBL/GenBank/DDBJ databases">
        <title>Mechanisms for carbon and nitrogen cycling indicate functional differentiation within the Candidate Phyla Radiation.</title>
        <authorList>
            <person name="Danczak R.E."/>
            <person name="Johnston M.D."/>
            <person name="Kenah C."/>
            <person name="Slattery M."/>
            <person name="Wrighton K.C."/>
            <person name="Wilkins M.J."/>
        </authorList>
    </citation>
    <scope>NUCLEOTIDE SEQUENCE [LARGE SCALE GENOMIC DNA]</scope>
    <source>
        <strain evidence="2">Licking1014_2</strain>
    </source>
</reference>
<evidence type="ECO:0000313" key="3">
    <source>
        <dbReference type="Proteomes" id="UP000318711"/>
    </source>
</evidence>
<dbReference type="PANTHER" id="PTHR31272:SF9">
    <property type="entry name" value="BLL1027 PROTEIN"/>
    <property type="match status" value="1"/>
</dbReference>
<feature type="transmembrane region" description="Helical" evidence="1">
    <location>
        <begin position="68"/>
        <end position="87"/>
    </location>
</feature>
<sequence>MLYLVLTNGLVDSLNPCAIGILVFYLGLLLSLQSKRKLLLIFGLFYIISIYTTYLFIGLGLFKTFHFFGIHNFFGWLAAILIIFLGLHSLKEYFFPRIQIPIISPFLSRCRIIRWNTNISIASAVILGFLVGICEFPCSGGIYLATVALLSAKETFFKGLSYLLLYNLMFVLPLVIIFVGVGNPTFFNWFRGAQTKYGFLVKLLMGLSMTISGILLIIWLIN</sequence>
<dbReference type="EMBL" id="VMGL01000002">
    <property type="protein sequence ID" value="TSC97465.1"/>
    <property type="molecule type" value="Genomic_DNA"/>
</dbReference>
<proteinExistence type="predicted"/>